<feature type="compositionally biased region" description="Pro residues" evidence="6">
    <location>
        <begin position="447"/>
        <end position="466"/>
    </location>
</feature>
<sequence length="831" mass="87709">MADEVPPINLDDIDFGPTMRGHQKGDRVFDRFMLQKLLGRGGMGVVWLALDERLKREVALKFAPQLIRYDEVAVEELKDETRKGLLLGHPHIVKTYDFLLDEENAAISMEFIDGESLAGLRAKQPKRIFEVREIEKWVAQLLAALGYAHHSVGVIHRDLKPANLMVDRAGDLKVTDFGIARSITDAINRATLAVGNSTGTLAYMSPQQADGRKPEITDDLYAFASTIYELLTGKPPFHSGNIGLQLRHEAAVSATERRAEFGLTDLEVIPPIWEETLLACLDKDPAKRPADAGEIAALLGLEAVVGTMPVARRPPALPKEVEAGSVSQPVIAPPPVPKEVVAAKPTEAETKSKTPSVENEAQGGSGMVWLWVALVMLMLAVGALGASGWWIYHNTPFFKGKQEVVKDLPKKVEEDPQPTPEPEPTPDPEPVPVPVDPKPMVETKPDVPTPPKPTPDPVPEPEPAPAAPVFTTIQNAIRTAKPGETISIPDGIYDEQVRLQNGVKLKAATAGKVIVQADGESGPALLAEGCRDVSISGLVFQHTGLEVSDEKTWPVVYLKASSVVLSDCTVEKGVGDGVVVTGTGQVELKKCVFRNNVGHGLVLESGATAQVTGCELRKNGGSGAAVRFIGTAPTFAQCVFEGNGGSGAIVVDAASATFGDGTVAKGNVEAGLAADGDGVSITVQGATCENNLVGISVLNGALGSIRGSTLRECKEAGLVFDGASNDSVAEANIVEKNKLFGIFATGAADGVLRLSDNKSSANGGHGITVFGKGFKPEVTSNTCTMNAQHGIFVAEGCAGTITGNTVSGNHLTGIGTEDTSPDLVVRDNILE</sequence>
<organism evidence="9 10">
    <name type="scientific">Phragmitibacter flavus</name>
    <dbReference type="NCBI Taxonomy" id="2576071"/>
    <lineage>
        <taxon>Bacteria</taxon>
        <taxon>Pseudomonadati</taxon>
        <taxon>Verrucomicrobiota</taxon>
        <taxon>Verrucomicrobiia</taxon>
        <taxon>Verrucomicrobiales</taxon>
        <taxon>Verrucomicrobiaceae</taxon>
        <taxon>Phragmitibacter</taxon>
    </lineage>
</organism>
<keyword evidence="10" id="KW-1185">Reference proteome</keyword>
<gene>
    <name evidence="9" type="ORF">FEM03_06550</name>
</gene>
<dbReference type="PROSITE" id="PS00108">
    <property type="entry name" value="PROTEIN_KINASE_ST"/>
    <property type="match status" value="1"/>
</dbReference>
<dbReference type="InterPro" id="IPR017441">
    <property type="entry name" value="Protein_kinase_ATP_BS"/>
</dbReference>
<dbReference type="Proteomes" id="UP000306196">
    <property type="component" value="Unassembled WGS sequence"/>
</dbReference>
<dbReference type="SUPFAM" id="SSF51126">
    <property type="entry name" value="Pectin lyase-like"/>
    <property type="match status" value="2"/>
</dbReference>
<dbReference type="InterPro" id="IPR011050">
    <property type="entry name" value="Pectin_lyase_fold/virulence"/>
</dbReference>
<keyword evidence="4 5" id="KW-0067">ATP-binding</keyword>
<feature type="compositionally biased region" description="Pro residues" evidence="6">
    <location>
        <begin position="417"/>
        <end position="437"/>
    </location>
</feature>
<evidence type="ECO:0000256" key="7">
    <source>
        <dbReference type="SAM" id="Phobius"/>
    </source>
</evidence>
<feature type="region of interest" description="Disordered" evidence="6">
    <location>
        <begin position="411"/>
        <end position="466"/>
    </location>
</feature>
<evidence type="ECO:0000256" key="4">
    <source>
        <dbReference type="ARBA" id="ARBA00022840"/>
    </source>
</evidence>
<keyword evidence="3" id="KW-0418">Kinase</keyword>
<keyword evidence="7" id="KW-1133">Transmembrane helix</keyword>
<evidence type="ECO:0000256" key="5">
    <source>
        <dbReference type="PROSITE-ProRule" id="PRU10141"/>
    </source>
</evidence>
<dbReference type="OrthoDB" id="6111975at2"/>
<keyword evidence="1" id="KW-0808">Transferase</keyword>
<dbReference type="InterPro" id="IPR012334">
    <property type="entry name" value="Pectin_lyas_fold"/>
</dbReference>
<dbReference type="PANTHER" id="PTHR43289">
    <property type="entry name" value="MITOGEN-ACTIVATED PROTEIN KINASE KINASE KINASE 20-RELATED"/>
    <property type="match status" value="1"/>
</dbReference>
<dbReference type="SUPFAM" id="SSF56112">
    <property type="entry name" value="Protein kinase-like (PK-like)"/>
    <property type="match status" value="1"/>
</dbReference>
<evidence type="ECO:0000313" key="9">
    <source>
        <dbReference type="EMBL" id="TLD71793.1"/>
    </source>
</evidence>
<keyword evidence="7" id="KW-0812">Transmembrane</keyword>
<name>A0A5R8KHK2_9BACT</name>
<proteinExistence type="predicted"/>
<dbReference type="Gene3D" id="3.30.200.20">
    <property type="entry name" value="Phosphorylase Kinase, domain 1"/>
    <property type="match status" value="1"/>
</dbReference>
<evidence type="ECO:0000256" key="2">
    <source>
        <dbReference type="ARBA" id="ARBA00022741"/>
    </source>
</evidence>
<dbReference type="Pfam" id="PF13229">
    <property type="entry name" value="Beta_helix"/>
    <property type="match status" value="1"/>
</dbReference>
<dbReference type="InterPro" id="IPR008271">
    <property type="entry name" value="Ser/Thr_kinase_AS"/>
</dbReference>
<feature type="domain" description="Protein kinase" evidence="8">
    <location>
        <begin position="32"/>
        <end position="305"/>
    </location>
</feature>
<dbReference type="SMART" id="SM00710">
    <property type="entry name" value="PbH1"/>
    <property type="match status" value="10"/>
</dbReference>
<evidence type="ECO:0000256" key="6">
    <source>
        <dbReference type="SAM" id="MobiDB-lite"/>
    </source>
</evidence>
<feature type="transmembrane region" description="Helical" evidence="7">
    <location>
        <begin position="368"/>
        <end position="392"/>
    </location>
</feature>
<accession>A0A5R8KHK2</accession>
<keyword evidence="7" id="KW-0472">Membrane</keyword>
<dbReference type="PANTHER" id="PTHR43289:SF6">
    <property type="entry name" value="SERINE_THREONINE-PROTEIN KINASE NEKL-3"/>
    <property type="match status" value="1"/>
</dbReference>
<comment type="caution">
    <text evidence="9">The sequence shown here is derived from an EMBL/GenBank/DDBJ whole genome shotgun (WGS) entry which is preliminary data.</text>
</comment>
<dbReference type="InterPro" id="IPR011009">
    <property type="entry name" value="Kinase-like_dom_sf"/>
</dbReference>
<evidence type="ECO:0000313" key="10">
    <source>
        <dbReference type="Proteomes" id="UP000306196"/>
    </source>
</evidence>
<evidence type="ECO:0000256" key="1">
    <source>
        <dbReference type="ARBA" id="ARBA00022679"/>
    </source>
</evidence>
<evidence type="ECO:0000259" key="8">
    <source>
        <dbReference type="PROSITE" id="PS50011"/>
    </source>
</evidence>
<dbReference type="SMART" id="SM00220">
    <property type="entry name" value="S_TKc"/>
    <property type="match status" value="1"/>
</dbReference>
<reference evidence="9 10" key="1">
    <citation type="submission" date="2019-05" db="EMBL/GenBank/DDBJ databases">
        <title>Verrucobacter flavum gen. nov., sp. nov. a new member of the family Verrucomicrobiaceae.</title>
        <authorList>
            <person name="Szuroczki S."/>
            <person name="Abbaszade G."/>
            <person name="Szabo A."/>
            <person name="Felfoldi T."/>
            <person name="Schumann P."/>
            <person name="Boka K."/>
            <person name="Keki Z."/>
            <person name="Toumi M."/>
            <person name="Toth E."/>
        </authorList>
    </citation>
    <scope>NUCLEOTIDE SEQUENCE [LARGE SCALE GENOMIC DNA]</scope>
    <source>
        <strain evidence="9 10">MG-N-17</strain>
    </source>
</reference>
<dbReference type="GO" id="GO:0005524">
    <property type="term" value="F:ATP binding"/>
    <property type="evidence" value="ECO:0007669"/>
    <property type="project" value="UniProtKB-UniRule"/>
</dbReference>
<dbReference type="Pfam" id="PF00069">
    <property type="entry name" value="Pkinase"/>
    <property type="match status" value="1"/>
</dbReference>
<dbReference type="PROSITE" id="PS50011">
    <property type="entry name" value="PROTEIN_KINASE_DOM"/>
    <property type="match status" value="1"/>
</dbReference>
<dbReference type="RefSeq" id="WP_138085388.1">
    <property type="nucleotide sequence ID" value="NZ_VAUV01000004.1"/>
</dbReference>
<protein>
    <recommendedName>
        <fullName evidence="8">Protein kinase domain-containing protein</fullName>
    </recommendedName>
</protein>
<keyword evidence="2 5" id="KW-0547">Nucleotide-binding</keyword>
<dbReference type="PROSITE" id="PS00107">
    <property type="entry name" value="PROTEIN_KINASE_ATP"/>
    <property type="match status" value="1"/>
</dbReference>
<dbReference type="Gene3D" id="1.10.510.10">
    <property type="entry name" value="Transferase(Phosphotransferase) domain 1"/>
    <property type="match status" value="1"/>
</dbReference>
<dbReference type="AlphaFoldDB" id="A0A5R8KHK2"/>
<dbReference type="GO" id="GO:0004674">
    <property type="term" value="F:protein serine/threonine kinase activity"/>
    <property type="evidence" value="ECO:0007669"/>
    <property type="project" value="TreeGrafter"/>
</dbReference>
<dbReference type="InterPro" id="IPR006626">
    <property type="entry name" value="PbH1"/>
</dbReference>
<dbReference type="Gene3D" id="2.160.20.10">
    <property type="entry name" value="Single-stranded right-handed beta-helix, Pectin lyase-like"/>
    <property type="match status" value="2"/>
</dbReference>
<feature type="binding site" evidence="5">
    <location>
        <position position="61"/>
    </location>
    <ligand>
        <name>ATP</name>
        <dbReference type="ChEBI" id="CHEBI:30616"/>
    </ligand>
</feature>
<evidence type="ECO:0000256" key="3">
    <source>
        <dbReference type="ARBA" id="ARBA00022777"/>
    </source>
</evidence>
<dbReference type="EMBL" id="VAUV01000004">
    <property type="protein sequence ID" value="TLD71793.1"/>
    <property type="molecule type" value="Genomic_DNA"/>
</dbReference>
<dbReference type="InterPro" id="IPR039448">
    <property type="entry name" value="Beta_helix"/>
</dbReference>
<dbReference type="CDD" id="cd14014">
    <property type="entry name" value="STKc_PknB_like"/>
    <property type="match status" value="1"/>
</dbReference>
<dbReference type="InterPro" id="IPR000719">
    <property type="entry name" value="Prot_kinase_dom"/>
</dbReference>